<dbReference type="Pfam" id="PF05768">
    <property type="entry name" value="Glrx-like"/>
    <property type="match status" value="1"/>
</dbReference>
<dbReference type="InterPro" id="IPR036249">
    <property type="entry name" value="Thioredoxin-like_sf"/>
</dbReference>
<keyword evidence="2" id="KW-1185">Reference proteome</keyword>
<dbReference type="RefSeq" id="WP_223675859.1">
    <property type="nucleotide sequence ID" value="NZ_JAINZW010000003.1"/>
</dbReference>
<sequence length="84" mass="9408">MTVPAAVPPPRLVLFQRDDCHLCDLALDVLAAARVPEFDSVFIDDDDVLEARYGVRVPVLRDVGREVELDWPFDEARLRGFLGG</sequence>
<gene>
    <name evidence="1" type="ORF">K6753_07610</name>
</gene>
<dbReference type="InterPro" id="IPR008554">
    <property type="entry name" value="Glutaredoxin-like"/>
</dbReference>
<name>A0ABS7T6C3_9GAMM</name>
<comment type="caution">
    <text evidence="1">The sequence shown here is derived from an EMBL/GenBank/DDBJ whole genome shotgun (WGS) entry which is preliminary data.</text>
</comment>
<evidence type="ECO:0000313" key="1">
    <source>
        <dbReference type="EMBL" id="MBZ4039398.1"/>
    </source>
</evidence>
<evidence type="ECO:0000313" key="2">
    <source>
        <dbReference type="Proteomes" id="UP001430954"/>
    </source>
</evidence>
<dbReference type="SUPFAM" id="SSF52833">
    <property type="entry name" value="Thioredoxin-like"/>
    <property type="match status" value="1"/>
</dbReference>
<accession>A0ABS7T6C3</accession>
<reference evidence="1 2" key="1">
    <citation type="submission" date="2021-09" db="EMBL/GenBank/DDBJ databases">
        <title>Lysobacter sp. 13A isolated from the river sediment.</title>
        <authorList>
            <person name="Liu H."/>
            <person name="Li S."/>
            <person name="Mao S."/>
        </authorList>
    </citation>
    <scope>NUCLEOTIDE SEQUENCE [LARGE SCALE GENOMIC DNA]</scope>
    <source>
        <strain evidence="1 2">13A</strain>
    </source>
</reference>
<dbReference type="Gene3D" id="3.40.30.10">
    <property type="entry name" value="Glutaredoxin"/>
    <property type="match status" value="1"/>
</dbReference>
<protein>
    <submittedName>
        <fullName evidence="1">Glutaredoxin family protein</fullName>
    </submittedName>
</protein>
<proteinExistence type="predicted"/>
<dbReference type="Proteomes" id="UP001430954">
    <property type="component" value="Unassembled WGS sequence"/>
</dbReference>
<dbReference type="EMBL" id="JAINZW010000003">
    <property type="protein sequence ID" value="MBZ4039398.1"/>
    <property type="molecule type" value="Genomic_DNA"/>
</dbReference>
<organism evidence="1 2">
    <name type="scientific">Novilysobacter selenitireducens</name>
    <dbReference type="NCBI Taxonomy" id="2872639"/>
    <lineage>
        <taxon>Bacteria</taxon>
        <taxon>Pseudomonadati</taxon>
        <taxon>Pseudomonadota</taxon>
        <taxon>Gammaproteobacteria</taxon>
        <taxon>Lysobacterales</taxon>
        <taxon>Lysobacteraceae</taxon>
        <taxon>Novilysobacter</taxon>
    </lineage>
</organism>